<reference evidence="2" key="1">
    <citation type="submission" date="2023-07" db="EMBL/GenBank/DDBJ databases">
        <title>Chromosome-level Genome Assembly of Striped Snakehead (Channa striata).</title>
        <authorList>
            <person name="Liu H."/>
        </authorList>
    </citation>
    <scope>NUCLEOTIDE SEQUENCE</scope>
    <source>
        <strain evidence="2">Gz</strain>
        <tissue evidence="2">Muscle</tissue>
    </source>
</reference>
<proteinExistence type="predicted"/>
<feature type="region of interest" description="Disordered" evidence="1">
    <location>
        <begin position="48"/>
        <end position="72"/>
    </location>
</feature>
<sequence length="134" mass="14393">MRVSPLGSTGASPQQLFSIALIISPLPEGCRELEHDFLPEKQRVEELEAMGSLKPGGGSSITAQAPPPLQPSCSELHLVSSRVQKAPHDIQRQNGSPPIRDESVCVLPPLASSGTSHNTPVSKRLEMDKNEESH</sequence>
<organism evidence="2 3">
    <name type="scientific">Channa striata</name>
    <name type="common">Snakehead murrel</name>
    <name type="synonym">Ophicephalus striatus</name>
    <dbReference type="NCBI Taxonomy" id="64152"/>
    <lineage>
        <taxon>Eukaryota</taxon>
        <taxon>Metazoa</taxon>
        <taxon>Chordata</taxon>
        <taxon>Craniata</taxon>
        <taxon>Vertebrata</taxon>
        <taxon>Euteleostomi</taxon>
        <taxon>Actinopterygii</taxon>
        <taxon>Neopterygii</taxon>
        <taxon>Teleostei</taxon>
        <taxon>Neoteleostei</taxon>
        <taxon>Acanthomorphata</taxon>
        <taxon>Anabantaria</taxon>
        <taxon>Anabantiformes</taxon>
        <taxon>Channoidei</taxon>
        <taxon>Channidae</taxon>
        <taxon>Channa</taxon>
    </lineage>
</organism>
<gene>
    <name evidence="2" type="ORF">Q5P01_021754</name>
</gene>
<evidence type="ECO:0000256" key="1">
    <source>
        <dbReference type="SAM" id="MobiDB-lite"/>
    </source>
</evidence>
<name>A0AA88LUM5_CHASR</name>
<keyword evidence="3" id="KW-1185">Reference proteome</keyword>
<accession>A0AA88LUM5</accession>
<evidence type="ECO:0000313" key="2">
    <source>
        <dbReference type="EMBL" id="KAK2824579.1"/>
    </source>
</evidence>
<feature type="compositionally biased region" description="Polar residues" evidence="1">
    <location>
        <begin position="112"/>
        <end position="121"/>
    </location>
</feature>
<protein>
    <submittedName>
        <fullName evidence="2">Uncharacterized protein</fullName>
    </submittedName>
</protein>
<feature type="compositionally biased region" description="Basic and acidic residues" evidence="1">
    <location>
        <begin position="123"/>
        <end position="134"/>
    </location>
</feature>
<dbReference type="EMBL" id="JAUPFM010000017">
    <property type="protein sequence ID" value="KAK2824579.1"/>
    <property type="molecule type" value="Genomic_DNA"/>
</dbReference>
<evidence type="ECO:0000313" key="3">
    <source>
        <dbReference type="Proteomes" id="UP001187415"/>
    </source>
</evidence>
<feature type="region of interest" description="Disordered" evidence="1">
    <location>
        <begin position="86"/>
        <end position="134"/>
    </location>
</feature>
<comment type="caution">
    <text evidence="2">The sequence shown here is derived from an EMBL/GenBank/DDBJ whole genome shotgun (WGS) entry which is preliminary data.</text>
</comment>
<dbReference type="AlphaFoldDB" id="A0AA88LUM5"/>
<dbReference type="Proteomes" id="UP001187415">
    <property type="component" value="Unassembled WGS sequence"/>
</dbReference>